<proteinExistence type="predicted"/>
<dbReference type="CTD" id="20322256"/>
<protein>
    <submittedName>
        <fullName evidence="1">Uncharacterized protein</fullName>
    </submittedName>
</protein>
<dbReference type="Proteomes" id="UP000054324">
    <property type="component" value="Unassembled WGS sequence"/>
</dbReference>
<dbReference type="KEGG" id="ovi:T265_08077"/>
<name>A0A075A9P1_OPIVI</name>
<keyword evidence="2" id="KW-1185">Reference proteome</keyword>
<organism evidence="1 2">
    <name type="scientific">Opisthorchis viverrini</name>
    <name type="common">Southeast Asian liver fluke</name>
    <dbReference type="NCBI Taxonomy" id="6198"/>
    <lineage>
        <taxon>Eukaryota</taxon>
        <taxon>Metazoa</taxon>
        <taxon>Spiralia</taxon>
        <taxon>Lophotrochozoa</taxon>
        <taxon>Platyhelminthes</taxon>
        <taxon>Trematoda</taxon>
        <taxon>Digenea</taxon>
        <taxon>Opisthorchiida</taxon>
        <taxon>Opisthorchiata</taxon>
        <taxon>Opisthorchiidae</taxon>
        <taxon>Opisthorchis</taxon>
    </lineage>
</organism>
<dbReference type="RefSeq" id="XP_009172036.1">
    <property type="nucleotide sequence ID" value="XM_009173772.1"/>
</dbReference>
<evidence type="ECO:0000313" key="1">
    <source>
        <dbReference type="EMBL" id="KER24234.1"/>
    </source>
</evidence>
<gene>
    <name evidence="1" type="ORF">T265_08077</name>
</gene>
<evidence type="ECO:0000313" key="2">
    <source>
        <dbReference type="Proteomes" id="UP000054324"/>
    </source>
</evidence>
<dbReference type="EMBL" id="KL596818">
    <property type="protein sequence ID" value="KER24234.1"/>
    <property type="molecule type" value="Genomic_DNA"/>
</dbReference>
<dbReference type="AlphaFoldDB" id="A0A075A9P1"/>
<reference evidence="1 2" key="1">
    <citation type="submission" date="2013-11" db="EMBL/GenBank/DDBJ databases">
        <title>Opisthorchis viverrini - life in the bile duct.</title>
        <authorList>
            <person name="Young N.D."/>
            <person name="Nagarajan N."/>
            <person name="Lin S.J."/>
            <person name="Korhonen P.K."/>
            <person name="Jex A.R."/>
            <person name="Hall R.S."/>
            <person name="Safavi-Hemami H."/>
            <person name="Kaewkong W."/>
            <person name="Bertrand D."/>
            <person name="Gao S."/>
            <person name="Seet Q."/>
            <person name="Wongkham S."/>
            <person name="Teh B.T."/>
            <person name="Wongkham C."/>
            <person name="Intapan P.M."/>
            <person name="Maleewong W."/>
            <person name="Yang X."/>
            <person name="Hu M."/>
            <person name="Wang Z."/>
            <person name="Hofmann A."/>
            <person name="Sternberg P.W."/>
            <person name="Tan P."/>
            <person name="Wang J."/>
            <person name="Gasser R.B."/>
        </authorList>
    </citation>
    <scope>NUCLEOTIDE SEQUENCE [LARGE SCALE GENOMIC DNA]</scope>
</reference>
<sequence length="87" mass="9419">MVLELSAQALAAKLNKSLGSACDKASKEYTKHNYVAFVRASGNQSTEAVLLQTRQAPGKIEGKPRSYQTNLKCVPVTIFTMTSRGIT</sequence>
<dbReference type="GeneID" id="20322256"/>
<accession>A0A075A9P1</accession>